<dbReference type="GO" id="GO:0010333">
    <property type="term" value="F:terpene synthase activity"/>
    <property type="evidence" value="ECO:0007669"/>
    <property type="project" value="InterPro"/>
</dbReference>
<keyword evidence="8" id="KW-1185">Reference proteome</keyword>
<keyword evidence="3 6" id="KW-0479">Metal-binding</keyword>
<sequence length="332" mass="37296">MSATPAPTEFILPNLFSVCPLTFGRSNPYYDEVIPEARAWIAKYNPFVDSKRAEFVQGCNELLCSRVWPYAGREEFRTCCDFVNLLFVLDELSDDMGGADARSTCDSFIRVLNDPDAPDTSLIAQMTREFRARVAERAKPGCLRRFIALCGTYVEAVCVEAELREQGRVLDLRSFILLRRENSAVRCCLALAEYALGLELPDAVFNDPAFQSVYFCAADMVCWSNDVYSYNMEQAKGHTGNNVVTVLMQEHGIDLQAAADRVGEVFGQLMEHYTSGSRSLPTWGGKVDADAARFLEAAGQWVVGNLEWSFETPRYFGPDHDEVRDTHRVLLK</sequence>
<reference evidence="8" key="1">
    <citation type="journal article" date="2012" name="Science">
        <title>The Paleozoic origin of enzymatic lignin decomposition reconstructed from 31 fungal genomes.</title>
        <authorList>
            <person name="Floudas D."/>
            <person name="Binder M."/>
            <person name="Riley R."/>
            <person name="Barry K."/>
            <person name="Blanchette R.A."/>
            <person name="Henrissat B."/>
            <person name="Martinez A.T."/>
            <person name="Otillar R."/>
            <person name="Spatafora J.W."/>
            <person name="Yadav J.S."/>
            <person name="Aerts A."/>
            <person name="Benoit I."/>
            <person name="Boyd A."/>
            <person name="Carlson A."/>
            <person name="Copeland A."/>
            <person name="Coutinho P.M."/>
            <person name="de Vries R.P."/>
            <person name="Ferreira P."/>
            <person name="Findley K."/>
            <person name="Foster B."/>
            <person name="Gaskell J."/>
            <person name="Glotzer D."/>
            <person name="Gorecki P."/>
            <person name="Heitman J."/>
            <person name="Hesse C."/>
            <person name="Hori C."/>
            <person name="Igarashi K."/>
            <person name="Jurgens J.A."/>
            <person name="Kallen N."/>
            <person name="Kersten P."/>
            <person name="Kohler A."/>
            <person name="Kuees U."/>
            <person name="Kumar T.K.A."/>
            <person name="Kuo A."/>
            <person name="LaButti K."/>
            <person name="Larrondo L.F."/>
            <person name="Lindquist E."/>
            <person name="Ling A."/>
            <person name="Lombard V."/>
            <person name="Lucas S."/>
            <person name="Lundell T."/>
            <person name="Martin R."/>
            <person name="McLaughlin D.J."/>
            <person name="Morgenstern I."/>
            <person name="Morin E."/>
            <person name="Murat C."/>
            <person name="Nagy L.G."/>
            <person name="Nolan M."/>
            <person name="Ohm R.A."/>
            <person name="Patyshakuliyeva A."/>
            <person name="Rokas A."/>
            <person name="Ruiz-Duenas F.J."/>
            <person name="Sabat G."/>
            <person name="Salamov A."/>
            <person name="Samejima M."/>
            <person name="Schmutz J."/>
            <person name="Slot J.C."/>
            <person name="St John F."/>
            <person name="Stenlid J."/>
            <person name="Sun H."/>
            <person name="Sun S."/>
            <person name="Syed K."/>
            <person name="Tsang A."/>
            <person name="Wiebenga A."/>
            <person name="Young D."/>
            <person name="Pisabarro A."/>
            <person name="Eastwood D.C."/>
            <person name="Martin F."/>
            <person name="Cullen D."/>
            <person name="Grigoriev I.V."/>
            <person name="Hibbett D.S."/>
        </authorList>
    </citation>
    <scope>NUCLEOTIDE SEQUENCE [LARGE SCALE GENOMIC DNA]</scope>
    <source>
        <strain evidence="8">RWD-64-598 SS2</strain>
    </source>
</reference>
<comment type="similarity">
    <text evidence="2 6">Belongs to the terpene synthase family.</text>
</comment>
<keyword evidence="5 6" id="KW-0456">Lyase</keyword>
<dbReference type="PANTHER" id="PTHR35201:SF4">
    <property type="entry name" value="BETA-PINACENE SYNTHASE-RELATED"/>
    <property type="match status" value="1"/>
</dbReference>
<evidence type="ECO:0000256" key="4">
    <source>
        <dbReference type="ARBA" id="ARBA00022842"/>
    </source>
</evidence>
<dbReference type="Gene3D" id="1.10.600.10">
    <property type="entry name" value="Farnesyl Diphosphate Synthase"/>
    <property type="match status" value="1"/>
</dbReference>
<comment type="caution">
    <text evidence="7">The sequence shown here is derived from an EMBL/GenBank/DDBJ whole genome shotgun (WGS) entry which is preliminary data.</text>
</comment>
<dbReference type="PANTHER" id="PTHR35201">
    <property type="entry name" value="TERPENE SYNTHASE"/>
    <property type="match status" value="1"/>
</dbReference>
<evidence type="ECO:0000313" key="7">
    <source>
        <dbReference type="EMBL" id="EIW84218.1"/>
    </source>
</evidence>
<dbReference type="EMBL" id="JH711575">
    <property type="protein sequence ID" value="EIW84218.1"/>
    <property type="molecule type" value="Genomic_DNA"/>
</dbReference>
<dbReference type="RefSeq" id="XP_007765978.1">
    <property type="nucleotide sequence ID" value="XM_007767788.1"/>
</dbReference>
<gene>
    <name evidence="7" type="ORF">CONPUDRAFT_88505</name>
</gene>
<dbReference type="Proteomes" id="UP000053558">
    <property type="component" value="Unassembled WGS sequence"/>
</dbReference>
<organism evidence="7 8">
    <name type="scientific">Coniophora puteana (strain RWD-64-598)</name>
    <name type="common">Brown rot fungus</name>
    <dbReference type="NCBI Taxonomy" id="741705"/>
    <lineage>
        <taxon>Eukaryota</taxon>
        <taxon>Fungi</taxon>
        <taxon>Dikarya</taxon>
        <taxon>Basidiomycota</taxon>
        <taxon>Agaricomycotina</taxon>
        <taxon>Agaricomycetes</taxon>
        <taxon>Agaricomycetidae</taxon>
        <taxon>Boletales</taxon>
        <taxon>Coniophorineae</taxon>
        <taxon>Coniophoraceae</taxon>
        <taxon>Coniophora</taxon>
    </lineage>
</organism>
<dbReference type="AlphaFoldDB" id="A0A5M3MYJ1"/>
<keyword evidence="4 6" id="KW-0460">Magnesium</keyword>
<dbReference type="SFLD" id="SFLDS00005">
    <property type="entry name" value="Isoprenoid_Synthase_Type_I"/>
    <property type="match status" value="1"/>
</dbReference>
<dbReference type="SFLD" id="SFLDG01020">
    <property type="entry name" value="Terpene_Cyclase_Like_2"/>
    <property type="match status" value="1"/>
</dbReference>
<dbReference type="GO" id="GO:0046872">
    <property type="term" value="F:metal ion binding"/>
    <property type="evidence" value="ECO:0007669"/>
    <property type="project" value="UniProtKB-KW"/>
</dbReference>
<protein>
    <recommendedName>
        <fullName evidence="6">Terpene synthase</fullName>
        <ecNumber evidence="6">4.2.3.-</ecNumber>
    </recommendedName>
</protein>
<proteinExistence type="inferred from homology"/>
<dbReference type="GO" id="GO:0008299">
    <property type="term" value="P:isoprenoid biosynthetic process"/>
    <property type="evidence" value="ECO:0007669"/>
    <property type="project" value="UniProtKB-ARBA"/>
</dbReference>
<comment type="cofactor">
    <cofactor evidence="1 6">
        <name>Mg(2+)</name>
        <dbReference type="ChEBI" id="CHEBI:18420"/>
    </cofactor>
</comment>
<accession>A0A5M3MYJ1</accession>
<dbReference type="InterPro" id="IPR034686">
    <property type="entry name" value="Terpene_cyclase-like_2"/>
</dbReference>
<dbReference type="Pfam" id="PF19086">
    <property type="entry name" value="Terpene_syn_C_2"/>
    <property type="match status" value="1"/>
</dbReference>
<evidence type="ECO:0000313" key="8">
    <source>
        <dbReference type="Proteomes" id="UP000053558"/>
    </source>
</evidence>
<dbReference type="KEGG" id="cput:CONPUDRAFT_88505"/>
<dbReference type="SUPFAM" id="SSF48576">
    <property type="entry name" value="Terpenoid synthases"/>
    <property type="match status" value="1"/>
</dbReference>
<evidence type="ECO:0000256" key="6">
    <source>
        <dbReference type="RuleBase" id="RU366034"/>
    </source>
</evidence>
<dbReference type="OMA" id="YTLMRLY"/>
<evidence type="ECO:0000256" key="2">
    <source>
        <dbReference type="ARBA" id="ARBA00006333"/>
    </source>
</evidence>
<evidence type="ECO:0000256" key="3">
    <source>
        <dbReference type="ARBA" id="ARBA00022723"/>
    </source>
</evidence>
<evidence type="ECO:0000256" key="1">
    <source>
        <dbReference type="ARBA" id="ARBA00001946"/>
    </source>
</evidence>
<name>A0A5M3MYJ1_CONPW</name>
<evidence type="ECO:0000256" key="5">
    <source>
        <dbReference type="ARBA" id="ARBA00023239"/>
    </source>
</evidence>
<dbReference type="OrthoDB" id="2861623at2759"/>
<dbReference type="InterPro" id="IPR008949">
    <property type="entry name" value="Isoprenoid_synthase_dom_sf"/>
</dbReference>
<dbReference type="EC" id="4.2.3.-" evidence="6"/>
<dbReference type="GeneID" id="19211261"/>